<proteinExistence type="predicted"/>
<accession>A0A8H7LCP5</accession>
<dbReference type="GO" id="GO:0007034">
    <property type="term" value="P:vacuolar transport"/>
    <property type="evidence" value="ECO:0007669"/>
    <property type="project" value="InterPro"/>
</dbReference>
<dbReference type="AlphaFoldDB" id="A0A8H7LCP5"/>
<comment type="caution">
    <text evidence="2">The sequence shown here is derived from an EMBL/GenBank/DDBJ whole genome shotgun (WGS) entry which is preliminary data.</text>
</comment>
<dbReference type="InterPro" id="IPR005024">
    <property type="entry name" value="Snf7_fam"/>
</dbReference>
<evidence type="ECO:0000313" key="2">
    <source>
        <dbReference type="EMBL" id="KAF8005276.1"/>
    </source>
</evidence>
<dbReference type="PANTHER" id="PTHR10476">
    <property type="entry name" value="CHARGED MULTIVESICULAR BODY PROTEIN"/>
    <property type="match status" value="1"/>
</dbReference>
<name>A0A8H7LCP5_9ASCO</name>
<dbReference type="OrthoDB" id="2329734at2759"/>
<dbReference type="Pfam" id="PF03357">
    <property type="entry name" value="Snf7"/>
    <property type="match status" value="1"/>
</dbReference>
<dbReference type="Proteomes" id="UP000649328">
    <property type="component" value="Unassembled WGS sequence"/>
</dbReference>
<protein>
    <recommendedName>
        <fullName evidence="4">Vacuolar protein-sorting-associated protein 24</fullName>
    </recommendedName>
</protein>
<organism evidence="2 3">
    <name type="scientific">Metschnikowia pulcherrima</name>
    <dbReference type="NCBI Taxonomy" id="27326"/>
    <lineage>
        <taxon>Eukaryota</taxon>
        <taxon>Fungi</taxon>
        <taxon>Dikarya</taxon>
        <taxon>Ascomycota</taxon>
        <taxon>Saccharomycotina</taxon>
        <taxon>Pichiomycetes</taxon>
        <taxon>Metschnikowiaceae</taxon>
        <taxon>Metschnikowia</taxon>
    </lineage>
</organism>
<sequence>MDYVKKAIWGPDPKEQMRKVNLLLRKNKRELDRSLGQLQPLKKKTEALIKKSAKAGDAKSAKLYARELIHVNNQYKKLHLLKTRLESITMAVNEQWQMQKLTQSMQALTGIMKDVNSLIHIGAITSTMQELSKELMKAGIINEIMDDMVDLEMDEELEDELQEEVNRIIQSLTEDKFSKIDSEVPSARLQEPEPEPAEISAPIEEDEYEDEQLISQMQQRLRALQES</sequence>
<evidence type="ECO:0000313" key="3">
    <source>
        <dbReference type="Proteomes" id="UP000649328"/>
    </source>
</evidence>
<evidence type="ECO:0008006" key="4">
    <source>
        <dbReference type="Google" id="ProtNLM"/>
    </source>
</evidence>
<gene>
    <name evidence="2" type="ORF">HF325_000733</name>
</gene>
<keyword evidence="3" id="KW-1185">Reference proteome</keyword>
<reference evidence="2" key="1">
    <citation type="submission" date="2020-10" db="EMBL/GenBank/DDBJ databases">
        <title>The Whole-Genome Sequence of Metschnikowia persimmonesis, a Novel Endophytic Yeast Species Isolated from Medicinal Plant Diospyros kaki Thumb.</title>
        <authorList>
            <person name="Rahmat E."/>
            <person name="Kang Y."/>
        </authorList>
    </citation>
    <scope>NUCLEOTIDE SEQUENCE</scope>
    <source>
        <strain evidence="2">KIOM G15050</strain>
    </source>
</reference>
<dbReference type="EMBL" id="JACBPP010000001">
    <property type="protein sequence ID" value="KAF8005276.1"/>
    <property type="molecule type" value="Genomic_DNA"/>
</dbReference>
<dbReference type="Gene3D" id="6.10.140.1230">
    <property type="match status" value="1"/>
</dbReference>
<feature type="region of interest" description="Disordered" evidence="1">
    <location>
        <begin position="180"/>
        <end position="207"/>
    </location>
</feature>
<evidence type="ECO:0000256" key="1">
    <source>
        <dbReference type="SAM" id="MobiDB-lite"/>
    </source>
</evidence>